<evidence type="ECO:0000256" key="1">
    <source>
        <dbReference type="ARBA" id="ARBA00004613"/>
    </source>
</evidence>
<evidence type="ECO:0000256" key="9">
    <source>
        <dbReference type="ARBA" id="ARBA00023295"/>
    </source>
</evidence>
<accession>A0A3D8QF17</accession>
<dbReference type="OrthoDB" id="187139at2759"/>
<evidence type="ECO:0000256" key="7">
    <source>
        <dbReference type="ARBA" id="ARBA00023157"/>
    </source>
</evidence>
<evidence type="ECO:0000256" key="16">
    <source>
        <dbReference type="RuleBase" id="RU361169"/>
    </source>
</evidence>
<comment type="function">
    <text evidence="11">Specific in hydrolyzing the terminal glycosidic bond of polygalacturonic acid and oligogalacturonates.</text>
</comment>
<evidence type="ECO:0000256" key="3">
    <source>
        <dbReference type="ARBA" id="ARBA00022525"/>
    </source>
</evidence>
<name>A0A3D8QF17_9HELO</name>
<dbReference type="EMBL" id="PDLN01000019">
    <property type="protein sequence ID" value="RDW60317.1"/>
    <property type="molecule type" value="Genomic_DNA"/>
</dbReference>
<comment type="catalytic activity">
    <reaction evidence="15">
        <text>[(1-&gt;4)-alpha-D-galacturonosyl](n) + H2O = alpha-D-galacturonate + [(1-&gt;4)-alpha-D-galacturonosyl](n-1)</text>
        <dbReference type="Rhea" id="RHEA:14117"/>
        <dbReference type="Rhea" id="RHEA-COMP:14570"/>
        <dbReference type="Rhea" id="RHEA-COMP:14572"/>
        <dbReference type="ChEBI" id="CHEBI:15377"/>
        <dbReference type="ChEBI" id="CHEBI:58658"/>
        <dbReference type="ChEBI" id="CHEBI:140523"/>
        <dbReference type="EC" id="3.2.1.67"/>
    </reaction>
</comment>
<evidence type="ECO:0000256" key="13">
    <source>
        <dbReference type="ARBA" id="ARBA00041473"/>
    </source>
</evidence>
<dbReference type="SUPFAM" id="SSF51126">
    <property type="entry name" value="Pectin lyase-like"/>
    <property type="match status" value="1"/>
</dbReference>
<keyword evidence="4 17" id="KW-0732">Signal</keyword>
<feature type="chain" id="PRO_5017718901" description="galacturonan 1,4-alpha-galacturonidase" evidence="17">
    <location>
        <begin position="25"/>
        <end position="479"/>
    </location>
</feature>
<dbReference type="PANTHER" id="PTHR31736:SF6">
    <property type="entry name" value="EXOPOLYGALACTURONASE B-RELATED"/>
    <property type="match status" value="1"/>
</dbReference>
<evidence type="ECO:0000256" key="5">
    <source>
        <dbReference type="ARBA" id="ARBA00022737"/>
    </source>
</evidence>
<dbReference type="Gene3D" id="2.160.20.10">
    <property type="entry name" value="Single-stranded right-handed beta-helix, Pectin lyase-like"/>
    <property type="match status" value="1"/>
</dbReference>
<evidence type="ECO:0000313" key="19">
    <source>
        <dbReference type="Proteomes" id="UP000256328"/>
    </source>
</evidence>
<dbReference type="AlphaFoldDB" id="A0A3D8QF17"/>
<dbReference type="GO" id="GO:0047911">
    <property type="term" value="F:galacturan 1,4-alpha-galacturonidase activity"/>
    <property type="evidence" value="ECO:0007669"/>
    <property type="project" value="UniProtKB-EC"/>
</dbReference>
<evidence type="ECO:0000256" key="6">
    <source>
        <dbReference type="ARBA" id="ARBA00022801"/>
    </source>
</evidence>
<evidence type="ECO:0000256" key="14">
    <source>
        <dbReference type="ARBA" id="ARBA00042261"/>
    </source>
</evidence>
<keyword evidence="3" id="KW-0964">Secreted</keyword>
<comment type="caution">
    <text evidence="18">The sequence shown here is derived from an EMBL/GenBank/DDBJ whole genome shotgun (WGS) entry which is preliminary data.</text>
</comment>
<evidence type="ECO:0000256" key="4">
    <source>
        <dbReference type="ARBA" id="ARBA00022729"/>
    </source>
</evidence>
<keyword evidence="5" id="KW-0677">Repeat</keyword>
<evidence type="ECO:0000256" key="12">
    <source>
        <dbReference type="ARBA" id="ARBA00038933"/>
    </source>
</evidence>
<dbReference type="GO" id="GO:0004650">
    <property type="term" value="F:polygalacturonase activity"/>
    <property type="evidence" value="ECO:0007669"/>
    <property type="project" value="InterPro"/>
</dbReference>
<dbReference type="GO" id="GO:0005975">
    <property type="term" value="P:carbohydrate metabolic process"/>
    <property type="evidence" value="ECO:0007669"/>
    <property type="project" value="InterPro"/>
</dbReference>
<dbReference type="GO" id="GO:0071555">
    <property type="term" value="P:cell wall organization"/>
    <property type="evidence" value="ECO:0007669"/>
    <property type="project" value="UniProtKB-KW"/>
</dbReference>
<keyword evidence="9 16" id="KW-0326">Glycosidase</keyword>
<proteinExistence type="inferred from homology"/>
<protein>
    <recommendedName>
        <fullName evidence="12">galacturonan 1,4-alpha-galacturonidase</fullName>
        <ecNumber evidence="12">3.2.1.67</ecNumber>
    </recommendedName>
    <alternativeName>
        <fullName evidence="13">Galacturan 1,4-alpha-galacturonidase B</fullName>
    </alternativeName>
    <alternativeName>
        <fullName evidence="14">Poly(1,4-alpha-D-galacturonide)galacturonohydrolase B</fullName>
    </alternativeName>
</protein>
<reference evidence="18 19" key="1">
    <citation type="journal article" date="2018" name="IMA Fungus">
        <title>IMA Genome-F 9: Draft genome sequence of Annulohypoxylon stygium, Aspergillus mulundensis, Berkeleyomyces basicola (syn. Thielaviopsis basicola), Ceratocystis smalleyi, two Cercospora beticola strains, Coleophoma cylindrospora, Fusarium fracticaudum, Phialophora cf. hyalina, and Morchella septimelata.</title>
        <authorList>
            <person name="Wingfield B.D."/>
            <person name="Bills G.F."/>
            <person name="Dong Y."/>
            <person name="Huang W."/>
            <person name="Nel W.J."/>
            <person name="Swalarsk-Parry B.S."/>
            <person name="Vaghefi N."/>
            <person name="Wilken P.M."/>
            <person name="An Z."/>
            <person name="de Beer Z.W."/>
            <person name="De Vos L."/>
            <person name="Chen L."/>
            <person name="Duong T.A."/>
            <person name="Gao Y."/>
            <person name="Hammerbacher A."/>
            <person name="Kikkert J.R."/>
            <person name="Li Y."/>
            <person name="Li H."/>
            <person name="Li K."/>
            <person name="Li Q."/>
            <person name="Liu X."/>
            <person name="Ma X."/>
            <person name="Naidoo K."/>
            <person name="Pethybridge S.J."/>
            <person name="Sun J."/>
            <person name="Steenkamp E.T."/>
            <person name="van der Nest M.A."/>
            <person name="van Wyk S."/>
            <person name="Wingfield M.J."/>
            <person name="Xiong C."/>
            <person name="Yue Q."/>
            <person name="Zhang X."/>
        </authorList>
    </citation>
    <scope>NUCLEOTIDE SEQUENCE [LARGE SCALE GENOMIC DNA]</scope>
    <source>
        <strain evidence="18 19">BP5796</strain>
    </source>
</reference>
<evidence type="ECO:0000256" key="10">
    <source>
        <dbReference type="ARBA" id="ARBA00023316"/>
    </source>
</evidence>
<evidence type="ECO:0000256" key="11">
    <source>
        <dbReference type="ARBA" id="ARBA00037312"/>
    </source>
</evidence>
<dbReference type="EC" id="3.2.1.67" evidence="12"/>
<evidence type="ECO:0000313" key="18">
    <source>
        <dbReference type="EMBL" id="RDW60317.1"/>
    </source>
</evidence>
<keyword evidence="8" id="KW-0325">Glycoprotein</keyword>
<keyword evidence="7" id="KW-1015">Disulfide bond</keyword>
<dbReference type="InterPro" id="IPR000743">
    <property type="entry name" value="Glyco_hydro_28"/>
</dbReference>
<evidence type="ECO:0000256" key="17">
    <source>
        <dbReference type="SAM" id="SignalP"/>
    </source>
</evidence>
<dbReference type="GO" id="GO:0005576">
    <property type="term" value="C:extracellular region"/>
    <property type="evidence" value="ECO:0007669"/>
    <property type="project" value="UniProtKB-SubCell"/>
</dbReference>
<organism evidence="18 19">
    <name type="scientific">Coleophoma crateriformis</name>
    <dbReference type="NCBI Taxonomy" id="565419"/>
    <lineage>
        <taxon>Eukaryota</taxon>
        <taxon>Fungi</taxon>
        <taxon>Dikarya</taxon>
        <taxon>Ascomycota</taxon>
        <taxon>Pezizomycotina</taxon>
        <taxon>Leotiomycetes</taxon>
        <taxon>Helotiales</taxon>
        <taxon>Dermateaceae</taxon>
        <taxon>Coleophoma</taxon>
    </lineage>
</organism>
<keyword evidence="10" id="KW-0961">Cell wall biogenesis/degradation</keyword>
<dbReference type="InterPro" id="IPR012334">
    <property type="entry name" value="Pectin_lyas_fold"/>
</dbReference>
<evidence type="ECO:0000256" key="8">
    <source>
        <dbReference type="ARBA" id="ARBA00023180"/>
    </source>
</evidence>
<sequence length="479" mass="53136">MLFKFSTLSFVASTILAVLPIVASEFPHGYQGPKSVDQFRNWHPYNHPAPNFRKKVYIRASRSETDDISADFYAGLKKANHGGTLVLPANKTFVIGKKLDLTFLDDVEVQLDGKILFTNNITYWQNNYFYHPFQKSITFWKWGGKDIKIFGRGILDGNGQAWYDGFAGLEVLDPNNTYYRPILFYAENATNLWIEGIRFQGSPIWTNFIVTSKNVTYDNVIIENLSTNENLPKNTDGWDSYNVDGLTVTNAWINIGDDCFSPKPNTSNIFVKNMYCNGTHGVSMGSIGQYPGVRDYIENAYIQNVTMLNGQVGILSFTQLFPAVTCSPSGNMHQRSQIDQIYADSYLQNGARLKGWAGPNVGYGYIRNVTFRDFVIGNTDWPIVLDACYFNVNASTCLAYPSRVDMVNISFANFIGSSSGKNGRKVASLTCSPAAVCSDIHLEDIDLTSPTGGSPIIICDGIQGSIGVDCVPSNSTLTK</sequence>
<dbReference type="PANTHER" id="PTHR31736">
    <property type="match status" value="1"/>
</dbReference>
<keyword evidence="6 16" id="KW-0378">Hydrolase</keyword>
<evidence type="ECO:0000256" key="15">
    <source>
        <dbReference type="ARBA" id="ARBA00048766"/>
    </source>
</evidence>
<dbReference type="InterPro" id="IPR011050">
    <property type="entry name" value="Pectin_lyase_fold/virulence"/>
</dbReference>
<comment type="similarity">
    <text evidence="2 16">Belongs to the glycosyl hydrolase 28 family.</text>
</comment>
<comment type="subcellular location">
    <subcellularLocation>
        <location evidence="1">Secreted</location>
    </subcellularLocation>
</comment>
<dbReference type="Proteomes" id="UP000256328">
    <property type="component" value="Unassembled WGS sequence"/>
</dbReference>
<dbReference type="Pfam" id="PF00295">
    <property type="entry name" value="Glyco_hydro_28"/>
    <property type="match status" value="2"/>
</dbReference>
<gene>
    <name evidence="18" type="ORF">BP5796_11923</name>
</gene>
<keyword evidence="19" id="KW-1185">Reference proteome</keyword>
<feature type="signal peptide" evidence="17">
    <location>
        <begin position="1"/>
        <end position="24"/>
    </location>
</feature>
<evidence type="ECO:0000256" key="2">
    <source>
        <dbReference type="ARBA" id="ARBA00008834"/>
    </source>
</evidence>